<dbReference type="EMBL" id="CAKLBY020000035">
    <property type="protein sequence ID" value="CAK7908490.1"/>
    <property type="molecule type" value="Genomic_DNA"/>
</dbReference>
<evidence type="ECO:0000313" key="2">
    <source>
        <dbReference type="EMBL" id="CAK7908490.1"/>
    </source>
</evidence>
<sequence>MRRAAKAARKAVARMRAAENGPSLASAAGDASPAVAIQQQAVPVANSPRGESPRATDTSAASVAGAATRNVDDLEIELINSGESDDASDSKATPHASGSSKADTARVR</sequence>
<organism evidence="2 3">
    <name type="scientific">Peronospora matthiolae</name>
    <dbReference type="NCBI Taxonomy" id="2874970"/>
    <lineage>
        <taxon>Eukaryota</taxon>
        <taxon>Sar</taxon>
        <taxon>Stramenopiles</taxon>
        <taxon>Oomycota</taxon>
        <taxon>Peronosporomycetes</taxon>
        <taxon>Peronosporales</taxon>
        <taxon>Peronosporaceae</taxon>
        <taxon>Peronospora</taxon>
    </lineage>
</organism>
<name>A0AAV1TBP5_9STRA</name>
<evidence type="ECO:0000256" key="1">
    <source>
        <dbReference type="SAM" id="MobiDB-lite"/>
    </source>
</evidence>
<dbReference type="AlphaFoldDB" id="A0AAV1TBP5"/>
<accession>A0AAV1TBP5</accession>
<comment type="caution">
    <text evidence="2">The sequence shown here is derived from an EMBL/GenBank/DDBJ whole genome shotgun (WGS) entry which is preliminary data.</text>
</comment>
<feature type="compositionally biased region" description="Basic residues" evidence="1">
    <location>
        <begin position="1"/>
        <end position="13"/>
    </location>
</feature>
<gene>
    <name evidence="2" type="ORF">PM001_LOCUS3738</name>
</gene>
<reference evidence="2" key="1">
    <citation type="submission" date="2024-01" db="EMBL/GenBank/DDBJ databases">
        <authorList>
            <person name="Webb A."/>
        </authorList>
    </citation>
    <scope>NUCLEOTIDE SEQUENCE</scope>
    <source>
        <strain evidence="2">Pm1</strain>
    </source>
</reference>
<proteinExistence type="predicted"/>
<dbReference type="Proteomes" id="UP001162060">
    <property type="component" value="Unassembled WGS sequence"/>
</dbReference>
<feature type="compositionally biased region" description="Low complexity" evidence="1">
    <location>
        <begin position="23"/>
        <end position="45"/>
    </location>
</feature>
<protein>
    <submittedName>
        <fullName evidence="2">Uncharacterized protein</fullName>
    </submittedName>
</protein>
<feature type="region of interest" description="Disordered" evidence="1">
    <location>
        <begin position="1"/>
        <end position="108"/>
    </location>
</feature>
<evidence type="ECO:0000313" key="3">
    <source>
        <dbReference type="Proteomes" id="UP001162060"/>
    </source>
</evidence>